<dbReference type="InterPro" id="IPR013785">
    <property type="entry name" value="Aldolase_TIM"/>
</dbReference>
<gene>
    <name evidence="2" type="ordered locus">MmarC6_0504</name>
</gene>
<dbReference type="Pfam" id="PF01207">
    <property type="entry name" value="Dus"/>
    <property type="match status" value="1"/>
</dbReference>
<accession>A9A6P3</accession>
<dbReference type="SUPFAM" id="SSF51395">
    <property type="entry name" value="FMN-linked oxidoreductases"/>
    <property type="match status" value="1"/>
</dbReference>
<sequence length="260" mass="29870">MKKLDKIYNLSKKIVLAPMAGITDGDFCLNYNDTFGIVCLGAFNLDSETDIASKKICNRGRKEFIYDLNGIDEKINSEIEKAKKSKSLVSVNIRFNDFSKARSHIIEISKNADILELNCHCRQTEITDLEIGQNLLKLENESKLFDFLKSIHELNLEIPVFLKLRANFLTVEELIELLNKVRVYFDGIHIDCFNPGNNYADLEYLKKIRQNFPEKIIIGNNSVNSVETAKEMLEYADFASVARCVLANKIDWIKKLEFEK</sequence>
<dbReference type="HOGENOM" id="CLU_1118194_0_0_2"/>
<protein>
    <submittedName>
        <fullName evidence="2">TIM-barrel protein</fullName>
    </submittedName>
</protein>
<dbReference type="AlphaFoldDB" id="A9A6P3"/>
<name>A9A6P3_METM6</name>
<dbReference type="Gene3D" id="3.20.20.70">
    <property type="entry name" value="Aldolase class I"/>
    <property type="match status" value="1"/>
</dbReference>
<dbReference type="KEGG" id="mmx:MmarC6_0504"/>
<dbReference type="eggNOG" id="arCOG00605">
    <property type="taxonomic scope" value="Archaea"/>
</dbReference>
<dbReference type="PhylomeDB" id="A9A6P3"/>
<reference evidence="2" key="1">
    <citation type="submission" date="2007-10" db="EMBL/GenBank/DDBJ databases">
        <title>Complete sequence of Methanococcus maripaludis C6.</title>
        <authorList>
            <consortium name="US DOE Joint Genome Institute"/>
            <person name="Copeland A."/>
            <person name="Lucas S."/>
            <person name="Lapidus A."/>
            <person name="Barry K."/>
            <person name="Glavina del Rio T."/>
            <person name="Dalin E."/>
            <person name="Tice H."/>
            <person name="Pitluck S."/>
            <person name="Clum A."/>
            <person name="Schmutz J."/>
            <person name="Larimer F."/>
            <person name="Land M."/>
            <person name="Hauser L."/>
            <person name="Kyrpides N."/>
            <person name="Mikhailova N."/>
            <person name="Sieprawska-Lupa M."/>
            <person name="Whitman W.B."/>
            <person name="Richardson P."/>
        </authorList>
    </citation>
    <scope>NUCLEOTIDE SEQUENCE [LARGE SCALE GENOMIC DNA]</scope>
    <source>
        <strain evidence="2">C6</strain>
    </source>
</reference>
<dbReference type="NCBIfam" id="TIGR00736">
    <property type="entry name" value="nifR3_rel_arch"/>
    <property type="match status" value="1"/>
</dbReference>
<dbReference type="OrthoDB" id="145053at2157"/>
<evidence type="ECO:0000313" key="2">
    <source>
        <dbReference type="EMBL" id="ABX01321.1"/>
    </source>
</evidence>
<proteinExistence type="predicted"/>
<evidence type="ECO:0000259" key="1">
    <source>
        <dbReference type="Pfam" id="PF01207"/>
    </source>
</evidence>
<dbReference type="InterPro" id="IPR005270">
    <property type="entry name" value="tRNA_dU_NifR3-rel"/>
</dbReference>
<dbReference type="PANTHER" id="PTHR11082">
    <property type="entry name" value="TRNA-DIHYDROURIDINE SYNTHASE"/>
    <property type="match status" value="1"/>
</dbReference>
<dbReference type="InterPro" id="IPR035587">
    <property type="entry name" value="DUS-like_FMN-bd"/>
</dbReference>
<dbReference type="PANTHER" id="PTHR11082:SF36">
    <property type="entry name" value="DUS-LIKE FMN-BINDING DOMAIN-CONTAINING PROTEIN"/>
    <property type="match status" value="1"/>
</dbReference>
<dbReference type="STRING" id="444158.MmarC6_0504"/>
<feature type="domain" description="DUS-like FMN-binding" evidence="1">
    <location>
        <begin position="87"/>
        <end position="248"/>
    </location>
</feature>
<dbReference type="EMBL" id="CP000867">
    <property type="protein sequence ID" value="ABX01321.1"/>
    <property type="molecule type" value="Genomic_DNA"/>
</dbReference>
<organism evidence="2">
    <name type="scientific">Methanococcus maripaludis (strain C6 / ATCC BAA-1332)</name>
    <dbReference type="NCBI Taxonomy" id="444158"/>
    <lineage>
        <taxon>Archaea</taxon>
        <taxon>Methanobacteriati</taxon>
        <taxon>Methanobacteriota</taxon>
        <taxon>Methanomada group</taxon>
        <taxon>Methanococci</taxon>
        <taxon>Methanococcales</taxon>
        <taxon>Methanococcaceae</taxon>
        <taxon>Methanococcus</taxon>
    </lineage>
</organism>